<reference evidence="2" key="1">
    <citation type="submission" date="2020-03" db="EMBL/GenBank/DDBJ databases">
        <authorList>
            <person name="Weist P."/>
        </authorList>
    </citation>
    <scope>NUCLEOTIDE SEQUENCE</scope>
</reference>
<evidence type="ECO:0000313" key="3">
    <source>
        <dbReference type="Proteomes" id="UP001153269"/>
    </source>
</evidence>
<organism evidence="2 3">
    <name type="scientific">Pleuronectes platessa</name>
    <name type="common">European plaice</name>
    <dbReference type="NCBI Taxonomy" id="8262"/>
    <lineage>
        <taxon>Eukaryota</taxon>
        <taxon>Metazoa</taxon>
        <taxon>Chordata</taxon>
        <taxon>Craniata</taxon>
        <taxon>Vertebrata</taxon>
        <taxon>Euteleostomi</taxon>
        <taxon>Actinopterygii</taxon>
        <taxon>Neopterygii</taxon>
        <taxon>Teleostei</taxon>
        <taxon>Neoteleostei</taxon>
        <taxon>Acanthomorphata</taxon>
        <taxon>Carangaria</taxon>
        <taxon>Pleuronectiformes</taxon>
        <taxon>Pleuronectoidei</taxon>
        <taxon>Pleuronectidae</taxon>
        <taxon>Pleuronectes</taxon>
    </lineage>
</organism>
<proteinExistence type="predicted"/>
<protein>
    <submittedName>
        <fullName evidence="2">Uncharacterized protein</fullName>
    </submittedName>
</protein>
<dbReference type="EMBL" id="CADEAL010004467">
    <property type="protein sequence ID" value="CAB1460213.1"/>
    <property type="molecule type" value="Genomic_DNA"/>
</dbReference>
<sequence length="158" mass="17672">MWRVNAPQWTRAAQALVQALVQVLVQALVQTLVTSHLDYRPSLLAGLPAVAARIRFKTLVLGYCAENGSGPVYIQDMTAAEEQEEETDPPQKQHDNTLYLSFLSFISSLFPRRKLPVRAEQSRKLSLEQEATSPGLMAEEERRLSAERSGNMSLCVED</sequence>
<accession>A0A9N7Z9F7</accession>
<evidence type="ECO:0000256" key="1">
    <source>
        <dbReference type="SAM" id="MobiDB-lite"/>
    </source>
</evidence>
<keyword evidence="3" id="KW-1185">Reference proteome</keyword>
<comment type="caution">
    <text evidence="2">The sequence shown here is derived from an EMBL/GenBank/DDBJ whole genome shotgun (WGS) entry which is preliminary data.</text>
</comment>
<gene>
    <name evidence="2" type="ORF">PLEPLA_LOCUS48050</name>
</gene>
<dbReference type="Proteomes" id="UP001153269">
    <property type="component" value="Unassembled WGS sequence"/>
</dbReference>
<name>A0A9N7Z9F7_PLEPL</name>
<feature type="region of interest" description="Disordered" evidence="1">
    <location>
        <begin position="121"/>
        <end position="158"/>
    </location>
</feature>
<dbReference type="AlphaFoldDB" id="A0A9N7Z9F7"/>
<evidence type="ECO:0000313" key="2">
    <source>
        <dbReference type="EMBL" id="CAB1460213.1"/>
    </source>
</evidence>